<dbReference type="EMBL" id="PNBA02000004">
    <property type="protein sequence ID" value="KAG6427466.1"/>
    <property type="molecule type" value="Genomic_DNA"/>
</dbReference>
<dbReference type="InterPro" id="IPR008906">
    <property type="entry name" value="HATC_C_dom"/>
</dbReference>
<dbReference type="InterPro" id="IPR012337">
    <property type="entry name" value="RNaseH-like_sf"/>
</dbReference>
<sequence>MTVAEHVHFDIQAWWKKHAGRYPILSEMAKDIMAIPMSSVAFETAFSTGGRVLSQFRSLHSKYGRSLICAENWFSSSSTNILWKDEEDEPETVLGKKYEDVELRKDGQIASLAGGTSMAATYSAHS</sequence>
<reference evidence="2" key="1">
    <citation type="submission" date="2018-01" db="EMBL/GenBank/DDBJ databases">
        <authorList>
            <person name="Mao J.F."/>
        </authorList>
    </citation>
    <scope>NUCLEOTIDE SEQUENCE</scope>
    <source>
        <strain evidence="2">Huo1</strain>
        <tissue evidence="2">Leaf</tissue>
    </source>
</reference>
<dbReference type="SUPFAM" id="SSF53098">
    <property type="entry name" value="Ribonuclease H-like"/>
    <property type="match status" value="1"/>
</dbReference>
<dbReference type="Pfam" id="PF05699">
    <property type="entry name" value="Dimer_Tnp_hAT"/>
    <property type="match status" value="1"/>
</dbReference>
<evidence type="ECO:0000259" key="1">
    <source>
        <dbReference type="Pfam" id="PF05699"/>
    </source>
</evidence>
<evidence type="ECO:0000313" key="3">
    <source>
        <dbReference type="Proteomes" id="UP000298416"/>
    </source>
</evidence>
<dbReference type="PANTHER" id="PTHR23272">
    <property type="entry name" value="BED FINGER-RELATED"/>
    <property type="match status" value="1"/>
</dbReference>
<comment type="caution">
    <text evidence="2">The sequence shown here is derived from an EMBL/GenBank/DDBJ whole genome shotgun (WGS) entry which is preliminary data.</text>
</comment>
<name>A0A8X9A4K9_SALSN</name>
<protein>
    <recommendedName>
        <fullName evidence="1">HAT C-terminal dimerisation domain-containing protein</fullName>
    </recommendedName>
</protein>
<dbReference type="Proteomes" id="UP000298416">
    <property type="component" value="Unassembled WGS sequence"/>
</dbReference>
<feature type="domain" description="HAT C-terminal dimerisation" evidence="1">
    <location>
        <begin position="8"/>
        <end position="74"/>
    </location>
</feature>
<dbReference type="AlphaFoldDB" id="A0A8X9A4K9"/>
<reference evidence="2" key="2">
    <citation type="submission" date="2020-08" db="EMBL/GenBank/DDBJ databases">
        <title>Plant Genome Project.</title>
        <authorList>
            <person name="Zhang R.-G."/>
        </authorList>
    </citation>
    <scope>NUCLEOTIDE SEQUENCE</scope>
    <source>
        <strain evidence="2">Huo1</strain>
        <tissue evidence="2">Leaf</tissue>
    </source>
</reference>
<gene>
    <name evidence="2" type="ORF">SASPL_111711</name>
</gene>
<dbReference type="GO" id="GO:0046983">
    <property type="term" value="F:protein dimerization activity"/>
    <property type="evidence" value="ECO:0007669"/>
    <property type="project" value="InterPro"/>
</dbReference>
<organism evidence="2">
    <name type="scientific">Salvia splendens</name>
    <name type="common">Scarlet sage</name>
    <dbReference type="NCBI Taxonomy" id="180675"/>
    <lineage>
        <taxon>Eukaryota</taxon>
        <taxon>Viridiplantae</taxon>
        <taxon>Streptophyta</taxon>
        <taxon>Embryophyta</taxon>
        <taxon>Tracheophyta</taxon>
        <taxon>Spermatophyta</taxon>
        <taxon>Magnoliopsida</taxon>
        <taxon>eudicotyledons</taxon>
        <taxon>Gunneridae</taxon>
        <taxon>Pentapetalae</taxon>
        <taxon>asterids</taxon>
        <taxon>lamiids</taxon>
        <taxon>Lamiales</taxon>
        <taxon>Lamiaceae</taxon>
        <taxon>Nepetoideae</taxon>
        <taxon>Mentheae</taxon>
        <taxon>Salviinae</taxon>
        <taxon>Salvia</taxon>
        <taxon>Salvia subgen. Calosphace</taxon>
        <taxon>core Calosphace</taxon>
    </lineage>
</organism>
<accession>A0A8X9A4K9</accession>
<dbReference type="PANTHER" id="PTHR23272:SF184">
    <property type="entry name" value="OS03G0311250 PROTEIN"/>
    <property type="match status" value="1"/>
</dbReference>
<proteinExistence type="predicted"/>
<keyword evidence="3" id="KW-1185">Reference proteome</keyword>
<evidence type="ECO:0000313" key="2">
    <source>
        <dbReference type="EMBL" id="KAG6427466.1"/>
    </source>
</evidence>